<gene>
    <name evidence="1" type="ORF">SAMN06265348_102299</name>
</gene>
<sequence>MMISAKYFCLLIGLCFFLSCDHKDGDEAIVSNIPAATLVLQAADSTINQWLKNDIEGIEFLNSSVWKIDEYVVLNSTHNRGCLLLLNQDKDPRAELDYVQVLYAAKEDGRWKIYLASMPNLVIQRISKDGKFSVTSLEKLSRVGRKELDSRYKNVLGQVNDNFINQEYNSDLKNNQKRFTAEKVKHRNI</sequence>
<evidence type="ECO:0000313" key="1">
    <source>
        <dbReference type="EMBL" id="SMO46456.1"/>
    </source>
</evidence>
<reference evidence="1 2" key="1">
    <citation type="submission" date="2017-05" db="EMBL/GenBank/DDBJ databases">
        <authorList>
            <person name="Varghese N."/>
            <person name="Submissions S."/>
        </authorList>
    </citation>
    <scope>NUCLEOTIDE SEQUENCE [LARGE SCALE GENOMIC DNA]</scope>
    <source>
        <strain evidence="1 2">DSM 19036</strain>
    </source>
</reference>
<organism evidence="1 2">
    <name type="scientific">Pedobacter westerhofensis</name>
    <dbReference type="NCBI Taxonomy" id="425512"/>
    <lineage>
        <taxon>Bacteria</taxon>
        <taxon>Pseudomonadati</taxon>
        <taxon>Bacteroidota</taxon>
        <taxon>Sphingobacteriia</taxon>
        <taxon>Sphingobacteriales</taxon>
        <taxon>Sphingobacteriaceae</taxon>
        <taxon>Pedobacter</taxon>
    </lineage>
</organism>
<dbReference type="PROSITE" id="PS51257">
    <property type="entry name" value="PROKAR_LIPOPROTEIN"/>
    <property type="match status" value="1"/>
</dbReference>
<proteinExistence type="predicted"/>
<dbReference type="Proteomes" id="UP000320300">
    <property type="component" value="Unassembled WGS sequence"/>
</dbReference>
<keyword evidence="2" id="KW-1185">Reference proteome</keyword>
<dbReference type="AlphaFoldDB" id="A0A521BHD4"/>
<accession>A0A521BHD4</accession>
<dbReference type="EMBL" id="FXTN01000002">
    <property type="protein sequence ID" value="SMO46456.1"/>
    <property type="molecule type" value="Genomic_DNA"/>
</dbReference>
<name>A0A521BHD4_9SPHI</name>
<evidence type="ECO:0000313" key="2">
    <source>
        <dbReference type="Proteomes" id="UP000320300"/>
    </source>
</evidence>
<protein>
    <submittedName>
        <fullName evidence="1">Uncharacterized protein</fullName>
    </submittedName>
</protein>